<keyword evidence="2" id="KW-1185">Reference proteome</keyword>
<gene>
    <name evidence="1" type="ORF">EDD66_104101</name>
</gene>
<dbReference type="OrthoDB" id="9827985at2"/>
<reference evidence="1 2" key="1">
    <citation type="submission" date="2018-11" db="EMBL/GenBank/DDBJ databases">
        <title>Genomic Encyclopedia of Type Strains, Phase IV (KMG-IV): sequencing the most valuable type-strain genomes for metagenomic binning, comparative biology and taxonomic classification.</title>
        <authorList>
            <person name="Goeker M."/>
        </authorList>
    </citation>
    <scope>NUCLEOTIDE SEQUENCE [LARGE SCALE GENOMIC DNA]</scope>
    <source>
        <strain evidence="1 2">DSM 26537</strain>
    </source>
</reference>
<evidence type="ECO:0000313" key="2">
    <source>
        <dbReference type="Proteomes" id="UP000273083"/>
    </source>
</evidence>
<comment type="caution">
    <text evidence="1">The sequence shown here is derived from an EMBL/GenBank/DDBJ whole genome shotgun (WGS) entry which is preliminary data.</text>
</comment>
<dbReference type="Proteomes" id="UP000273083">
    <property type="component" value="Unassembled WGS sequence"/>
</dbReference>
<dbReference type="RefSeq" id="WP_123609023.1">
    <property type="nucleotide sequence ID" value="NZ_RJVG01000004.1"/>
</dbReference>
<name>A0A3N1XPB0_9FIRM</name>
<protein>
    <submittedName>
        <fullName evidence="1">Uncharacterized protein</fullName>
    </submittedName>
</protein>
<dbReference type="AlphaFoldDB" id="A0A3N1XPB0"/>
<organism evidence="1 2">
    <name type="scientific">Mobilisporobacter senegalensis</name>
    <dbReference type="NCBI Taxonomy" id="1329262"/>
    <lineage>
        <taxon>Bacteria</taxon>
        <taxon>Bacillati</taxon>
        <taxon>Bacillota</taxon>
        <taxon>Clostridia</taxon>
        <taxon>Lachnospirales</taxon>
        <taxon>Lachnospiraceae</taxon>
        <taxon>Mobilisporobacter</taxon>
    </lineage>
</organism>
<evidence type="ECO:0000313" key="1">
    <source>
        <dbReference type="EMBL" id="ROR28519.1"/>
    </source>
</evidence>
<sequence>MSSTDEKSRKNEVKNVNPELWIYDEKLRNEWLQNMRKESLKKQRDKKKDYLYQVYDDLCNKYKLFFPSENNPESKFDLIFNAKYIKYYFYYYKDRLFFTGNYLHLLLEIKDISTFFEMYSIPHTTDLLLENNIINNIKKILKISSLTLSPYQRLIKEFRILNKFENGHILDIPNRVFKIIDANLYIFIDNQLYCATYDKIKDWSKKVLGKKYDEQFWTRLIKSLPKELEYWDNYTNHGQPKATSSVDDENNFITNANYIYFNNNRDLSKIFYNYHEKKFVEEKADSNQKLSKLKIGELPTFSQKLFDFLELTFGDNENGFNEYARFITACVCPSKLIEPKLYVIQGDELSCNMIKNFTDDILSSDGNQKGERIGKWSYFNTPYNIPSWIDQDMREFVYYAEVDSMGTPEMKNIKLLKKLIMGKKVTKEDTLVKKIVYRNTLPLIYFSTRQENFNWIHHNLPYKIIDMNHFNKNINEIEKKIHELSKMDLYSLKIFFIFYGLKLLSIQDQNNKQTADSKVSTTQTGSDDAIDIFLSDFCTIDKSDKTLFTYFSDLYNAYHTFYEKKYFSKSISERKFIKELKGKEIFEYKKPRTSRTDSKWAFIGIKVNAPKLNEEYYEIKTENNELKIDIFEEKFNCIDFIEIFRLLKEDKIPNPFGVQIIRQDT</sequence>
<dbReference type="EMBL" id="RJVG01000004">
    <property type="protein sequence ID" value="ROR28519.1"/>
    <property type="molecule type" value="Genomic_DNA"/>
</dbReference>
<proteinExistence type="predicted"/>
<accession>A0A3N1XPB0</accession>